<gene>
    <name evidence="3" type="primary">LOC102808972</name>
</gene>
<proteinExistence type="predicted"/>
<name>A0ABM0MKF9_SACKO</name>
<feature type="domain" description="NOL9 C-terminal" evidence="1">
    <location>
        <begin position="1"/>
        <end position="80"/>
    </location>
</feature>
<accession>A0ABM0MKF9</accession>
<dbReference type="InterPro" id="IPR057570">
    <property type="entry name" value="NOL9_C"/>
</dbReference>
<evidence type="ECO:0000259" key="1">
    <source>
        <dbReference type="Pfam" id="PF25467"/>
    </source>
</evidence>
<keyword evidence="2" id="KW-1185">Reference proteome</keyword>
<sequence>MYALNASVVALCTADKSQMVHKNDTNVPSFFEFTPISRCVGLGVIRGIDPKRKLFYMLTPVSSVELGHVTTFLKGDMTLPNDVLLQESYDTDVPYVISKFSYSVTGSGAVKIRRNLLRKTSQVKK</sequence>
<dbReference type="GeneID" id="102808972"/>
<protein>
    <submittedName>
        <fullName evidence="3">Polynucleotide 5'-hydroxyl-kinase NOL9-like</fullName>
    </submittedName>
</protein>
<dbReference type="Pfam" id="PF25467">
    <property type="entry name" value="NOL9_C"/>
    <property type="match status" value="1"/>
</dbReference>
<evidence type="ECO:0000313" key="3">
    <source>
        <dbReference type="RefSeq" id="XP_006820500.1"/>
    </source>
</evidence>
<reference evidence="3" key="1">
    <citation type="submission" date="2025-08" db="UniProtKB">
        <authorList>
            <consortium name="RefSeq"/>
        </authorList>
    </citation>
    <scope>IDENTIFICATION</scope>
    <source>
        <tissue evidence="3">Testes</tissue>
    </source>
</reference>
<evidence type="ECO:0000313" key="2">
    <source>
        <dbReference type="Proteomes" id="UP000694865"/>
    </source>
</evidence>
<dbReference type="Proteomes" id="UP000694865">
    <property type="component" value="Unplaced"/>
</dbReference>
<dbReference type="RefSeq" id="XP_006820500.1">
    <property type="nucleotide sequence ID" value="XM_006820437.1"/>
</dbReference>
<organism evidence="2 3">
    <name type="scientific">Saccoglossus kowalevskii</name>
    <name type="common">Acorn worm</name>
    <dbReference type="NCBI Taxonomy" id="10224"/>
    <lineage>
        <taxon>Eukaryota</taxon>
        <taxon>Metazoa</taxon>
        <taxon>Hemichordata</taxon>
        <taxon>Enteropneusta</taxon>
        <taxon>Harrimaniidae</taxon>
        <taxon>Saccoglossus</taxon>
    </lineage>
</organism>